<dbReference type="InterPro" id="IPR019826">
    <property type="entry name" value="Carboxylesterase_B_AS"/>
</dbReference>
<dbReference type="EC" id="3.1.1.-" evidence="3"/>
<dbReference type="SUPFAM" id="SSF53474">
    <property type="entry name" value="alpha/beta-Hydrolases"/>
    <property type="match status" value="1"/>
</dbReference>
<accession>A0A9P6PUE0</accession>
<keyword evidence="6" id="KW-1185">Reference proteome</keyword>
<dbReference type="AlphaFoldDB" id="A0A9P6PUE0"/>
<comment type="caution">
    <text evidence="5">The sequence shown here is derived from an EMBL/GenBank/DDBJ whole genome shotgun (WGS) entry which is preliminary data.</text>
</comment>
<evidence type="ECO:0000256" key="3">
    <source>
        <dbReference type="RuleBase" id="RU361235"/>
    </source>
</evidence>
<dbReference type="Pfam" id="PF00135">
    <property type="entry name" value="COesterase"/>
    <property type="match status" value="1"/>
</dbReference>
<organism evidence="5 6">
    <name type="scientific">Mortierella polycephala</name>
    <dbReference type="NCBI Taxonomy" id="41804"/>
    <lineage>
        <taxon>Eukaryota</taxon>
        <taxon>Fungi</taxon>
        <taxon>Fungi incertae sedis</taxon>
        <taxon>Mucoromycota</taxon>
        <taxon>Mortierellomycotina</taxon>
        <taxon>Mortierellomycetes</taxon>
        <taxon>Mortierellales</taxon>
        <taxon>Mortierellaceae</taxon>
        <taxon>Mortierella</taxon>
    </lineage>
</organism>
<evidence type="ECO:0000313" key="6">
    <source>
        <dbReference type="Proteomes" id="UP000726737"/>
    </source>
</evidence>
<name>A0A9P6PUE0_9FUNG</name>
<dbReference type="InterPro" id="IPR029058">
    <property type="entry name" value="AB_hydrolase_fold"/>
</dbReference>
<dbReference type="EMBL" id="JAAAJA010000536">
    <property type="protein sequence ID" value="KAG0252212.1"/>
    <property type="molecule type" value="Genomic_DNA"/>
</dbReference>
<dbReference type="Gene3D" id="3.40.50.1820">
    <property type="entry name" value="alpha/beta hydrolase"/>
    <property type="match status" value="1"/>
</dbReference>
<dbReference type="GO" id="GO:0016787">
    <property type="term" value="F:hydrolase activity"/>
    <property type="evidence" value="ECO:0007669"/>
    <property type="project" value="UniProtKB-KW"/>
</dbReference>
<evidence type="ECO:0000313" key="5">
    <source>
        <dbReference type="EMBL" id="KAG0252212.1"/>
    </source>
</evidence>
<dbReference type="PANTHER" id="PTHR45570:SF1">
    <property type="entry name" value="CARBOXYLIC ESTER HYDROLASE"/>
    <property type="match status" value="1"/>
</dbReference>
<dbReference type="OrthoDB" id="408631at2759"/>
<dbReference type="InterPro" id="IPR002018">
    <property type="entry name" value="CarbesteraseB"/>
</dbReference>
<evidence type="ECO:0000259" key="4">
    <source>
        <dbReference type="Pfam" id="PF00135"/>
    </source>
</evidence>
<keyword evidence="2 3" id="KW-0378">Hydrolase</keyword>
<sequence length="439" mass="48094">MVYLHGGGFVTYSGSVIIFEPGNMVSRGGVVVVTVNYRLGMLGWMENTPEWPRSSVPGNQAFRDQIVALEWVQANIASFGGDPKRVTVFGESAGATSIRALLSAPSTFGLYESVIGQSDPINIPFKTPEDARSIGAYFMEALNCPPADLDCARSRTIDDVLKAQSVANDKALADDKWTTWALVQRPTIDNDLIPAEFSALVKTGQYNTKANVMLTSTKDEAGLFVPQYFPEVIPIADAAVAMQLVFDANRTEFILESPHFQPDPSDSDAVRNLFTRAGTQYYFFCPLRYLSRQMSKHKPVYNARFNRGRDTPLVGDNYCSTSTGRVCHSADIQPVFASGAAVPGFAQVGDDARFARQVVDRLTTFAKTGNPNPQPGLAGVELTNPDVTGLNWPPFDDSNTLLELNVESSISTHAEDDVCSWIDTVFLYDFWTRIPGNLP</sequence>
<protein>
    <recommendedName>
        <fullName evidence="3">Carboxylic ester hydrolase</fullName>
        <ecNumber evidence="3">3.1.1.-</ecNumber>
    </recommendedName>
</protein>
<dbReference type="PROSITE" id="PS00122">
    <property type="entry name" value="CARBOXYLESTERASE_B_1"/>
    <property type="match status" value="1"/>
</dbReference>
<evidence type="ECO:0000256" key="2">
    <source>
        <dbReference type="ARBA" id="ARBA00022801"/>
    </source>
</evidence>
<proteinExistence type="inferred from homology"/>
<reference evidence="5" key="1">
    <citation type="journal article" date="2020" name="Fungal Divers.">
        <title>Resolving the Mortierellaceae phylogeny through synthesis of multi-gene phylogenetics and phylogenomics.</title>
        <authorList>
            <person name="Vandepol N."/>
            <person name="Liber J."/>
            <person name="Desiro A."/>
            <person name="Na H."/>
            <person name="Kennedy M."/>
            <person name="Barry K."/>
            <person name="Grigoriev I.V."/>
            <person name="Miller A.N."/>
            <person name="O'Donnell K."/>
            <person name="Stajich J.E."/>
            <person name="Bonito G."/>
        </authorList>
    </citation>
    <scope>NUCLEOTIDE SEQUENCE</scope>
    <source>
        <strain evidence="5">KOD948</strain>
    </source>
</reference>
<feature type="domain" description="Carboxylesterase type B" evidence="4">
    <location>
        <begin position="1"/>
        <end position="415"/>
    </location>
</feature>
<evidence type="ECO:0000256" key="1">
    <source>
        <dbReference type="ARBA" id="ARBA00005964"/>
    </source>
</evidence>
<comment type="similarity">
    <text evidence="1 3">Belongs to the type-B carboxylesterase/lipase family.</text>
</comment>
<dbReference type="Proteomes" id="UP000726737">
    <property type="component" value="Unassembled WGS sequence"/>
</dbReference>
<dbReference type="PANTHER" id="PTHR45570">
    <property type="entry name" value="CARBOXYLIC ESTER HYDROLASE"/>
    <property type="match status" value="1"/>
</dbReference>
<gene>
    <name evidence="5" type="ORF">BG011_007117</name>
</gene>